<keyword evidence="4" id="KW-0472">Membrane</keyword>
<sequence>MIWLRYILIALVLCVPGILSAQDSDDDKGYLTRLLQDSLGGEGRVVDITGFEGALSSEATIDKITVADKEGVWLTLTDLTLQWTRSALLRGEFDVQTLSAKTITLARAPKEQDDGLPAPEAAPFSLPELPVAINLDTLKVDQITIGAPILGEELRLSLKGSAALAGGDASVDITARRVDDKRGTFHIKASFVEATQMLGLDLALGEAEDGIAVKLLDLPGQPSVDLTIAGNGPLDEFTSDIALKTDGQERLTGKVTLGAVKARAGGDDPARRFSAELGGDVTPLFAPRYHRFFGDEVSLRVAGQREPDGALEVSELTLKAQELALSGAITLNADQWPTQIALEAELGGRGPVILPITGPQTKVSRAALNITYSADQSNEWTARFDISELARAGIGIGALQLSAGGVLEGDVGTLGRVTADVRFAAEELSFADPALAEAVGSSLVGTFRMDYTEDEPLVLSDLDLRSPSAQLTGAAEVDTLKSGFETDLQAKLTTSDLSKFSKLVGQPLTGAAEVSLTGTTALGGQFDMAVSGTSTDLALGQPQVDPLLRGQTELDIVARRNTLGITLERAEIVNDQMTLSATGTFASEASEASYALRIAEFSQIDPRLPGPLTAHGKAVKDAVGWRVDLTAAGPLDARAKIAGLVTGPNARIRFDAGLPDIRPLVPAYSGAVALNGTLAQSPEGWLIDTDLSGPYGLTAEVDGRLTGENPNFRYDARLPDIRPIVPAYTGPLAMTGTLQQASEGWLIDTDLNGPYSLTADVAGRITGDGRNIRFDAKLPDVRPLVPAYSGPLAVTGTLVEASQGWLIDTDLRGPYGIVADVEGTVTGDAPAFRYTARLPDIRSFVPEIGGALTLDGTAQQAAGAWQIDTALTGPGGTNAKIAGTIASGDQMNLTARGSAPLGLSEPFLRPRSLQGQANFDLALNGAPTLGALSGTISTTGARFSAPKLLVALTGIDARADITNGRANLSLSANVSNGGRLSVSGPVQLSGAMPADLKVSLAEVVVTDALIYHTRISGSLGINGPLLGGARIAGRLSLGKTSISIPSTGITSFGSLPPITHVNTSAAVRDTQKRAGVGPGSGGDAGASGPGYPLDVTISAPSRIYVRGRGLDAELGGELRLTGTTSDIISAGRFDLIRGRLDVLEKRFDLDEGRVLLQGDFDPYLVFVARTETGEGTASVTIEGPASSPEVRFGAVPDAPQDEVLSQIFFRRDLTQLSPLQAAQLASAVATLAGKGGEGLVGTIRRKIGVDDLDITTDEEGNTGLRVGKYISEKVYTDVTTSSGGGGEVSLNIDLSPSVTASGSVDSENESKLGIFFQKDY</sequence>
<dbReference type="InterPro" id="IPR007452">
    <property type="entry name" value="TamB_C"/>
</dbReference>
<reference evidence="8" key="1">
    <citation type="submission" date="2022-10" db="EMBL/GenBank/DDBJ databases">
        <title>Roseovarius pelagicus sp. nov., isolated from Arctic seawater.</title>
        <authorList>
            <person name="Hong Y.W."/>
            <person name="Hwang C.Y."/>
        </authorList>
    </citation>
    <scope>NUCLEOTIDE SEQUENCE</scope>
    <source>
        <strain evidence="8">HL-MP18</strain>
    </source>
</reference>
<comment type="subcellular location">
    <subcellularLocation>
        <location evidence="1">Membrane</location>
        <topology evidence="1">Single-pass membrane protein</topology>
    </subcellularLocation>
</comment>
<protein>
    <submittedName>
        <fullName evidence="8">Translocation/assembly module TamB domain-containing protein</fullName>
    </submittedName>
</protein>
<evidence type="ECO:0000313" key="9">
    <source>
        <dbReference type="Proteomes" id="UP001064087"/>
    </source>
</evidence>
<name>A0ABY6DJ60_9RHOB</name>
<dbReference type="PANTHER" id="PTHR36985:SF1">
    <property type="entry name" value="TRANSLOCATION AND ASSEMBLY MODULE SUBUNIT TAMB"/>
    <property type="match status" value="1"/>
</dbReference>
<keyword evidence="9" id="KW-1185">Reference proteome</keyword>
<feature type="signal peptide" evidence="6">
    <location>
        <begin position="1"/>
        <end position="21"/>
    </location>
</feature>
<feature type="region of interest" description="Disordered" evidence="5">
    <location>
        <begin position="1067"/>
        <end position="1089"/>
    </location>
</feature>
<feature type="domain" description="Translocation and assembly module TamB C-terminal" evidence="7">
    <location>
        <begin position="970"/>
        <end position="1320"/>
    </location>
</feature>
<evidence type="ECO:0000313" key="8">
    <source>
        <dbReference type="EMBL" id="UXX84988.1"/>
    </source>
</evidence>
<gene>
    <name evidence="8" type="ORF">N7U68_10240</name>
</gene>
<evidence type="ECO:0000256" key="3">
    <source>
        <dbReference type="ARBA" id="ARBA00022989"/>
    </source>
</evidence>
<proteinExistence type="predicted"/>
<evidence type="ECO:0000256" key="5">
    <source>
        <dbReference type="SAM" id="MobiDB-lite"/>
    </source>
</evidence>
<evidence type="ECO:0000259" key="7">
    <source>
        <dbReference type="Pfam" id="PF04357"/>
    </source>
</evidence>
<dbReference type="EMBL" id="CP106738">
    <property type="protein sequence ID" value="UXX84988.1"/>
    <property type="molecule type" value="Genomic_DNA"/>
</dbReference>
<organism evidence="8 9">
    <name type="scientific">Roseovarius pelagicus</name>
    <dbReference type="NCBI Taxonomy" id="2980108"/>
    <lineage>
        <taxon>Bacteria</taxon>
        <taxon>Pseudomonadati</taxon>
        <taxon>Pseudomonadota</taxon>
        <taxon>Alphaproteobacteria</taxon>
        <taxon>Rhodobacterales</taxon>
        <taxon>Roseobacteraceae</taxon>
        <taxon>Roseovarius</taxon>
    </lineage>
</organism>
<keyword evidence="2" id="KW-0812">Transmembrane</keyword>
<feature type="compositionally biased region" description="Gly residues" evidence="5">
    <location>
        <begin position="1076"/>
        <end position="1088"/>
    </location>
</feature>
<feature type="chain" id="PRO_5045936513" evidence="6">
    <location>
        <begin position="22"/>
        <end position="1320"/>
    </location>
</feature>
<evidence type="ECO:0000256" key="2">
    <source>
        <dbReference type="ARBA" id="ARBA00022692"/>
    </source>
</evidence>
<dbReference type="Pfam" id="PF04357">
    <property type="entry name" value="TamB"/>
    <property type="match status" value="1"/>
</dbReference>
<evidence type="ECO:0000256" key="6">
    <source>
        <dbReference type="SAM" id="SignalP"/>
    </source>
</evidence>
<evidence type="ECO:0000256" key="1">
    <source>
        <dbReference type="ARBA" id="ARBA00004167"/>
    </source>
</evidence>
<evidence type="ECO:0000256" key="4">
    <source>
        <dbReference type="ARBA" id="ARBA00023136"/>
    </source>
</evidence>
<keyword evidence="6" id="KW-0732">Signal</keyword>
<dbReference type="Proteomes" id="UP001064087">
    <property type="component" value="Chromosome"/>
</dbReference>
<dbReference type="RefSeq" id="WP_263049042.1">
    <property type="nucleotide sequence ID" value="NZ_CP106738.1"/>
</dbReference>
<accession>A0ABY6DJ60</accession>
<keyword evidence="3" id="KW-1133">Transmembrane helix</keyword>
<dbReference type="PANTHER" id="PTHR36985">
    <property type="entry name" value="TRANSLOCATION AND ASSEMBLY MODULE SUBUNIT TAMB"/>
    <property type="match status" value="1"/>
</dbReference>